<dbReference type="Gene3D" id="6.20.450.20">
    <property type="match status" value="1"/>
</dbReference>
<dbReference type="AlphaFoldDB" id="A0A560FSS4"/>
<dbReference type="EMBL" id="VITN01000001">
    <property type="protein sequence ID" value="TWB24663.1"/>
    <property type="molecule type" value="Genomic_DNA"/>
</dbReference>
<comment type="caution">
    <text evidence="4">The sequence shown here is derived from an EMBL/GenBank/DDBJ whole genome shotgun (WGS) entry which is preliminary data.</text>
</comment>
<dbReference type="NCBIfam" id="TIGR02384">
    <property type="entry name" value="RelB_DinJ"/>
    <property type="match status" value="1"/>
</dbReference>
<accession>A0A560FSS4</accession>
<dbReference type="GO" id="GO:0006355">
    <property type="term" value="P:regulation of DNA-templated transcription"/>
    <property type="evidence" value="ECO:0007669"/>
    <property type="project" value="InterPro"/>
</dbReference>
<dbReference type="Gene3D" id="1.10.1220.10">
    <property type="entry name" value="Met repressor-like"/>
    <property type="match status" value="1"/>
</dbReference>
<protein>
    <submittedName>
        <fullName evidence="4">DNA-damage-inducible protein J</fullName>
    </submittedName>
</protein>
<dbReference type="PANTHER" id="PTHR38781">
    <property type="entry name" value="ANTITOXIN DINJ-RELATED"/>
    <property type="match status" value="1"/>
</dbReference>
<dbReference type="Pfam" id="PF04221">
    <property type="entry name" value="RelB"/>
    <property type="match status" value="1"/>
</dbReference>
<feature type="domain" description="Stability determinant" evidence="3">
    <location>
        <begin position="76"/>
        <end position="96"/>
    </location>
</feature>
<evidence type="ECO:0000313" key="4">
    <source>
        <dbReference type="EMBL" id="TWB24663.1"/>
    </source>
</evidence>
<organism evidence="4 5">
    <name type="scientific">Nitrospirillum amazonense</name>
    <dbReference type="NCBI Taxonomy" id="28077"/>
    <lineage>
        <taxon>Bacteria</taxon>
        <taxon>Pseudomonadati</taxon>
        <taxon>Pseudomonadota</taxon>
        <taxon>Alphaproteobacteria</taxon>
        <taxon>Rhodospirillales</taxon>
        <taxon>Azospirillaceae</taxon>
        <taxon>Nitrospirillum</taxon>
    </lineage>
</organism>
<sequence>MVSIRHLHYIVMQMIKEDAVASNALVQTRIDADVKERAAAVLEGMGLTVSDAVRILLTRTANEGALPFLLADGPAHDAWFRAKVRQALEDPRPSVAEEDVEAHFARRRAAVQRRADDADKSGT</sequence>
<dbReference type="Proteomes" id="UP000319859">
    <property type="component" value="Unassembled WGS sequence"/>
</dbReference>
<evidence type="ECO:0000256" key="1">
    <source>
        <dbReference type="ARBA" id="ARBA00010562"/>
    </source>
</evidence>
<keyword evidence="2" id="KW-1277">Toxin-antitoxin system</keyword>
<evidence type="ECO:0000259" key="3">
    <source>
        <dbReference type="Pfam" id="PF21217"/>
    </source>
</evidence>
<dbReference type="Pfam" id="PF21217">
    <property type="entry name" value="PaaA2"/>
    <property type="match status" value="1"/>
</dbReference>
<dbReference type="InterPro" id="IPR007337">
    <property type="entry name" value="RelB/DinJ"/>
</dbReference>
<dbReference type="GO" id="GO:0006351">
    <property type="term" value="P:DNA-templated transcription"/>
    <property type="evidence" value="ECO:0007669"/>
    <property type="project" value="TreeGrafter"/>
</dbReference>
<name>A0A560FSS4_9PROT</name>
<evidence type="ECO:0000256" key="2">
    <source>
        <dbReference type="ARBA" id="ARBA00022649"/>
    </source>
</evidence>
<gene>
    <name evidence="4" type="ORF">FBZ89_101289</name>
</gene>
<dbReference type="InterPro" id="IPR048851">
    <property type="entry name" value="PaaA2_dom"/>
</dbReference>
<proteinExistence type="inferred from homology"/>
<evidence type="ECO:0000313" key="5">
    <source>
        <dbReference type="Proteomes" id="UP000319859"/>
    </source>
</evidence>
<comment type="similarity">
    <text evidence="1">Belongs to the RelB/DinJ antitoxin family.</text>
</comment>
<dbReference type="InterPro" id="IPR013321">
    <property type="entry name" value="Arc_rbn_hlx_hlx"/>
</dbReference>
<dbReference type="PANTHER" id="PTHR38781:SF1">
    <property type="entry name" value="ANTITOXIN DINJ-RELATED"/>
    <property type="match status" value="1"/>
</dbReference>
<reference evidence="4 5" key="1">
    <citation type="submission" date="2019-06" db="EMBL/GenBank/DDBJ databases">
        <title>Genomic Encyclopedia of Type Strains, Phase IV (KMG-V): Genome sequencing to study the core and pangenomes of soil and plant-associated prokaryotes.</title>
        <authorList>
            <person name="Whitman W."/>
        </authorList>
    </citation>
    <scope>NUCLEOTIDE SEQUENCE [LARGE SCALE GENOMIC DNA]</scope>
    <source>
        <strain evidence="4 5">BR 11880</strain>
    </source>
</reference>